<comment type="caution">
    <text evidence="1">The sequence shown here is derived from an EMBL/GenBank/DDBJ whole genome shotgun (WGS) entry which is preliminary data.</text>
</comment>
<accession>A0A8H6H701</accession>
<sequence>VVVMYSKGGGKNGKHGAITDSSVITAVSYVGIEVYEYRALTEGQFSMYPQQTQLL</sequence>
<dbReference type="OrthoDB" id="3065650at2759"/>
<dbReference type="Proteomes" id="UP000521943">
    <property type="component" value="Unassembled WGS sequence"/>
</dbReference>
<evidence type="ECO:0000313" key="1">
    <source>
        <dbReference type="EMBL" id="KAF6741614.1"/>
    </source>
</evidence>
<reference evidence="1 2" key="1">
    <citation type="submission" date="2020-07" db="EMBL/GenBank/DDBJ databases">
        <title>Comparative genomics of pyrophilous fungi reveals a link between fire events and developmental genes.</title>
        <authorList>
            <consortium name="DOE Joint Genome Institute"/>
            <person name="Steindorff A.S."/>
            <person name="Carver A."/>
            <person name="Calhoun S."/>
            <person name="Stillman K."/>
            <person name="Liu H."/>
            <person name="Lipzen A."/>
            <person name="Pangilinan J."/>
            <person name="Labutti K."/>
            <person name="Bruns T.D."/>
            <person name="Grigoriev I.V."/>
        </authorList>
    </citation>
    <scope>NUCLEOTIDE SEQUENCE [LARGE SCALE GENOMIC DNA]</scope>
    <source>
        <strain evidence="1 2">CBS 144469</strain>
    </source>
</reference>
<feature type="non-terminal residue" evidence="1">
    <location>
        <position position="55"/>
    </location>
</feature>
<gene>
    <name evidence="1" type="ORF">DFP72DRAFT_789312</name>
</gene>
<dbReference type="EMBL" id="JACGCI010000228">
    <property type="protein sequence ID" value="KAF6741614.1"/>
    <property type="molecule type" value="Genomic_DNA"/>
</dbReference>
<keyword evidence="2" id="KW-1185">Reference proteome</keyword>
<dbReference type="AlphaFoldDB" id="A0A8H6H701"/>
<feature type="non-terminal residue" evidence="1">
    <location>
        <position position="1"/>
    </location>
</feature>
<proteinExistence type="predicted"/>
<evidence type="ECO:0000313" key="2">
    <source>
        <dbReference type="Proteomes" id="UP000521943"/>
    </source>
</evidence>
<name>A0A8H6H701_9AGAR</name>
<protein>
    <submittedName>
        <fullName evidence="1">Uncharacterized protein</fullName>
    </submittedName>
</protein>
<organism evidence="1 2">
    <name type="scientific">Ephemerocybe angulata</name>
    <dbReference type="NCBI Taxonomy" id="980116"/>
    <lineage>
        <taxon>Eukaryota</taxon>
        <taxon>Fungi</taxon>
        <taxon>Dikarya</taxon>
        <taxon>Basidiomycota</taxon>
        <taxon>Agaricomycotina</taxon>
        <taxon>Agaricomycetes</taxon>
        <taxon>Agaricomycetidae</taxon>
        <taxon>Agaricales</taxon>
        <taxon>Agaricineae</taxon>
        <taxon>Psathyrellaceae</taxon>
        <taxon>Ephemerocybe</taxon>
    </lineage>
</organism>